<feature type="signal peptide" evidence="1">
    <location>
        <begin position="1"/>
        <end position="23"/>
    </location>
</feature>
<dbReference type="EMBL" id="JAOVZO020000001">
    <property type="protein sequence ID" value="MDC8011189.1"/>
    <property type="molecule type" value="Genomic_DNA"/>
</dbReference>
<reference evidence="2" key="1">
    <citation type="submission" date="2023-02" db="EMBL/GenBank/DDBJ databases">
        <title>Tahibacter soli sp. nov. isolated from soil.</title>
        <authorList>
            <person name="Baek J.H."/>
            <person name="Lee J.K."/>
            <person name="Choi D.G."/>
            <person name="Jeon C.O."/>
        </authorList>
    </citation>
    <scope>NUCLEOTIDE SEQUENCE</scope>
    <source>
        <strain evidence="2">BL</strain>
    </source>
</reference>
<name>A0A9X4BIJ6_9GAMM</name>
<keyword evidence="1" id="KW-0732">Signal</keyword>
<dbReference type="Proteomes" id="UP001139971">
    <property type="component" value="Unassembled WGS sequence"/>
</dbReference>
<evidence type="ECO:0008006" key="4">
    <source>
        <dbReference type="Google" id="ProtNLM"/>
    </source>
</evidence>
<evidence type="ECO:0000313" key="3">
    <source>
        <dbReference type="Proteomes" id="UP001139971"/>
    </source>
</evidence>
<proteinExistence type="predicted"/>
<evidence type="ECO:0000256" key="1">
    <source>
        <dbReference type="SAM" id="SignalP"/>
    </source>
</evidence>
<accession>A0A9X4BIJ6</accession>
<dbReference type="AlphaFoldDB" id="A0A9X4BIJ6"/>
<protein>
    <recommendedName>
        <fullName evidence="4">HEAT repeat domain-containing protein</fullName>
    </recommendedName>
</protein>
<keyword evidence="3" id="KW-1185">Reference proteome</keyword>
<dbReference type="RefSeq" id="WP_263543062.1">
    <property type="nucleotide sequence ID" value="NZ_JAOVZO020000001.1"/>
</dbReference>
<organism evidence="2 3">
    <name type="scientific">Tahibacter soli</name>
    <dbReference type="NCBI Taxonomy" id="2983605"/>
    <lineage>
        <taxon>Bacteria</taxon>
        <taxon>Pseudomonadati</taxon>
        <taxon>Pseudomonadota</taxon>
        <taxon>Gammaproteobacteria</taxon>
        <taxon>Lysobacterales</taxon>
        <taxon>Rhodanobacteraceae</taxon>
        <taxon>Tahibacter</taxon>
    </lineage>
</organism>
<feature type="chain" id="PRO_5040882412" description="HEAT repeat domain-containing protein" evidence="1">
    <location>
        <begin position="24"/>
        <end position="330"/>
    </location>
</feature>
<gene>
    <name evidence="2" type="ORF">OD750_001370</name>
</gene>
<comment type="caution">
    <text evidence="2">The sequence shown here is derived from an EMBL/GenBank/DDBJ whole genome shotgun (WGS) entry which is preliminary data.</text>
</comment>
<evidence type="ECO:0000313" key="2">
    <source>
        <dbReference type="EMBL" id="MDC8011189.1"/>
    </source>
</evidence>
<sequence>MSRILRSLACLGLLVGASGAAFAAKVKPPSAIFGEATTSIVAVRFVEVGPTGRLVFRRVEKLGGNDEIPELIDVSGPAELPGLIDHKDTYLIAYTRYRREAERLIVNRLGAQLLVSAGMEPALWRDTKKAREILAWNPGKGEEAQKQRLPELIALLDASDPQFQNFAAAEIVLRPSLTKHLDAAARERLRAFARGQGGHVAARTRLLEAASQKLAGFDEPQWREIAQHVLAVTPTRVQQTDGYASLVRFAFAILENGREVTAPGVLERWVASDNAALAEASLLALRREAPERELAALEATLSLSLLPAGTREFLLDHRRRLVAATASTAR</sequence>